<keyword evidence="3" id="KW-1185">Reference proteome</keyword>
<name>A0A8S0TCP7_OLEEU</name>
<evidence type="ECO:0000313" key="2">
    <source>
        <dbReference type="EMBL" id="CAA3002704.1"/>
    </source>
</evidence>
<feature type="chain" id="PRO_5035840208" evidence="1">
    <location>
        <begin position="30"/>
        <end position="99"/>
    </location>
</feature>
<evidence type="ECO:0000256" key="1">
    <source>
        <dbReference type="SAM" id="SignalP"/>
    </source>
</evidence>
<dbReference type="Proteomes" id="UP000594638">
    <property type="component" value="Unassembled WGS sequence"/>
</dbReference>
<proteinExistence type="predicted"/>
<dbReference type="EMBL" id="CACTIH010005869">
    <property type="protein sequence ID" value="CAA3002704.1"/>
    <property type="molecule type" value="Genomic_DNA"/>
</dbReference>
<reference evidence="2 3" key="1">
    <citation type="submission" date="2019-12" db="EMBL/GenBank/DDBJ databases">
        <authorList>
            <person name="Alioto T."/>
            <person name="Alioto T."/>
            <person name="Gomez Garrido J."/>
        </authorList>
    </citation>
    <scope>NUCLEOTIDE SEQUENCE [LARGE SCALE GENOMIC DNA]</scope>
</reference>
<sequence length="99" mass="10891">MEFSMRFLAVMSLLLLVSMSTDMRGPVMADASCDLKLCDKGCKLLGYERGCCGITQDCMWCFCSDEESCPITGMEIKIGEKTVMIAATPKKSFIKEPVA</sequence>
<comment type="caution">
    <text evidence="2">The sequence shown here is derived from an EMBL/GenBank/DDBJ whole genome shotgun (WGS) entry which is preliminary data.</text>
</comment>
<keyword evidence="1" id="KW-0732">Signal</keyword>
<dbReference type="AlphaFoldDB" id="A0A8S0TCP7"/>
<accession>A0A8S0TCP7</accession>
<organism evidence="2 3">
    <name type="scientific">Olea europaea subsp. europaea</name>
    <dbReference type="NCBI Taxonomy" id="158383"/>
    <lineage>
        <taxon>Eukaryota</taxon>
        <taxon>Viridiplantae</taxon>
        <taxon>Streptophyta</taxon>
        <taxon>Embryophyta</taxon>
        <taxon>Tracheophyta</taxon>
        <taxon>Spermatophyta</taxon>
        <taxon>Magnoliopsida</taxon>
        <taxon>eudicotyledons</taxon>
        <taxon>Gunneridae</taxon>
        <taxon>Pentapetalae</taxon>
        <taxon>asterids</taxon>
        <taxon>lamiids</taxon>
        <taxon>Lamiales</taxon>
        <taxon>Oleaceae</taxon>
        <taxon>Oleeae</taxon>
        <taxon>Olea</taxon>
    </lineage>
</organism>
<dbReference type="Gramene" id="OE9A068305T1">
    <property type="protein sequence ID" value="OE9A068305C1"/>
    <property type="gene ID" value="OE9A068305"/>
</dbReference>
<gene>
    <name evidence="2" type="ORF">OLEA9_A068305</name>
</gene>
<protein>
    <submittedName>
        <fullName evidence="2">Uncharacterized protein</fullName>
    </submittedName>
</protein>
<feature type="signal peptide" evidence="1">
    <location>
        <begin position="1"/>
        <end position="29"/>
    </location>
</feature>
<evidence type="ECO:0000313" key="3">
    <source>
        <dbReference type="Proteomes" id="UP000594638"/>
    </source>
</evidence>